<organism evidence="2 3">
    <name type="scientific">Fusarium mangiferae</name>
    <name type="common">Mango malformation disease fungus</name>
    <dbReference type="NCBI Taxonomy" id="192010"/>
    <lineage>
        <taxon>Eukaryota</taxon>
        <taxon>Fungi</taxon>
        <taxon>Dikarya</taxon>
        <taxon>Ascomycota</taxon>
        <taxon>Pezizomycotina</taxon>
        <taxon>Sordariomycetes</taxon>
        <taxon>Hypocreomycetidae</taxon>
        <taxon>Hypocreales</taxon>
        <taxon>Nectriaceae</taxon>
        <taxon>Fusarium</taxon>
        <taxon>Fusarium fujikuroi species complex</taxon>
    </lineage>
</organism>
<evidence type="ECO:0000256" key="1">
    <source>
        <dbReference type="SAM" id="MobiDB-lite"/>
    </source>
</evidence>
<gene>
    <name evidence="2" type="ORF">FMAN_14963</name>
</gene>
<evidence type="ECO:0000313" key="3">
    <source>
        <dbReference type="Proteomes" id="UP000184255"/>
    </source>
</evidence>
<dbReference type="AlphaFoldDB" id="A0A1L7U0L1"/>
<sequence length="251" mass="28209">MATSNEATLGLLPRALLGRPRSRRVSNRPKPLGIGESDGGGPVFVRGPWQGRMMGPRICQKSPCDSKNRKYLACFLDRQCRTSTWMKIRGGSRNVLLCKGSAGPLPVLNKAAGTPRMGFKQRAWSASRWAPWMTGRWLDPKPFVVQLHHPSLYPLQQGKRTVSDDGTREEPRCKGLWEEMKGERGFWRVRDWQLASVWDAVSLRLLHHRISRHTGECSTPQRERDAVLDLGIGGREPACLEVVKMSDGEEG</sequence>
<evidence type="ECO:0000313" key="2">
    <source>
        <dbReference type="EMBL" id="CVL03849.1"/>
    </source>
</evidence>
<proteinExistence type="predicted"/>
<dbReference type="VEuPathDB" id="FungiDB:FMAN_14963"/>
<name>A0A1L7U0L1_FUSMA</name>
<comment type="caution">
    <text evidence="2">The sequence shown here is derived from an EMBL/GenBank/DDBJ whole genome shotgun (WGS) entry which is preliminary data.</text>
</comment>
<dbReference type="EMBL" id="FCQH01000014">
    <property type="protein sequence ID" value="CVL03849.1"/>
    <property type="molecule type" value="Genomic_DNA"/>
</dbReference>
<keyword evidence="3" id="KW-1185">Reference proteome</keyword>
<protein>
    <submittedName>
        <fullName evidence="2">Uncharacterized protein</fullName>
    </submittedName>
</protein>
<reference evidence="3" key="1">
    <citation type="journal article" date="2016" name="Genome Biol. Evol.">
        <title>Comparative 'omics' of the Fusarium fujikuroi species complex highlights differences in genetic potential and metabolite synthesis.</title>
        <authorList>
            <person name="Niehaus E.-M."/>
            <person name="Muensterkoetter M."/>
            <person name="Proctor R.H."/>
            <person name="Brown D.W."/>
            <person name="Sharon A."/>
            <person name="Idan Y."/>
            <person name="Oren-Young L."/>
            <person name="Sieber C.M."/>
            <person name="Novak O."/>
            <person name="Pencik A."/>
            <person name="Tarkowska D."/>
            <person name="Hromadova K."/>
            <person name="Freeman S."/>
            <person name="Maymon M."/>
            <person name="Elazar M."/>
            <person name="Youssef S.A."/>
            <person name="El-Shabrawy E.S.M."/>
            <person name="Shalaby A.B.A."/>
            <person name="Houterman P."/>
            <person name="Brock N.L."/>
            <person name="Burkhardt I."/>
            <person name="Tsavkelova E.A."/>
            <person name="Dickschat J.S."/>
            <person name="Galuszka P."/>
            <person name="Gueldener U."/>
            <person name="Tudzynski B."/>
        </authorList>
    </citation>
    <scope>NUCLEOTIDE SEQUENCE [LARGE SCALE GENOMIC DNA]</scope>
    <source>
        <strain evidence="3">MRC7560</strain>
    </source>
</reference>
<feature type="region of interest" description="Disordered" evidence="1">
    <location>
        <begin position="20"/>
        <end position="39"/>
    </location>
</feature>
<dbReference type="GeneID" id="65094206"/>
<accession>A0A1L7U0L1</accession>
<dbReference type="Proteomes" id="UP000184255">
    <property type="component" value="Unassembled WGS sequence"/>
</dbReference>
<dbReference type="RefSeq" id="XP_041688371.1">
    <property type="nucleotide sequence ID" value="XM_041822719.1"/>
</dbReference>